<dbReference type="OrthoDB" id="581336at2"/>
<dbReference type="EMBL" id="JTJC03000002">
    <property type="protein sequence ID" value="NHC34593.1"/>
    <property type="molecule type" value="Genomic_DNA"/>
</dbReference>
<keyword evidence="1" id="KW-0175">Coiled coil</keyword>
<evidence type="ECO:0000313" key="2">
    <source>
        <dbReference type="EMBL" id="NHC34593.1"/>
    </source>
</evidence>
<accession>A0A9X5E4D7</accession>
<reference evidence="2 3" key="1">
    <citation type="journal article" date="2015" name="Genome Announc.">
        <title>Draft Genome Sequence of the Terrestrial Cyanobacterium Scytonema millei VB511283, Isolated from Eastern India.</title>
        <authorList>
            <person name="Sen D."/>
            <person name="Chandrababunaidu M.M."/>
            <person name="Singh D."/>
            <person name="Sanghi N."/>
            <person name="Ghorai A."/>
            <person name="Mishra G.P."/>
            <person name="Madduluri M."/>
            <person name="Adhikary S.P."/>
            <person name="Tripathy S."/>
        </authorList>
    </citation>
    <scope>NUCLEOTIDE SEQUENCE [LARGE SCALE GENOMIC DNA]</scope>
    <source>
        <strain evidence="2 3">VB511283</strain>
    </source>
</reference>
<keyword evidence="3" id="KW-1185">Reference proteome</keyword>
<organism evidence="2 3">
    <name type="scientific">Scytonema millei VB511283</name>
    <dbReference type="NCBI Taxonomy" id="1245923"/>
    <lineage>
        <taxon>Bacteria</taxon>
        <taxon>Bacillati</taxon>
        <taxon>Cyanobacteriota</taxon>
        <taxon>Cyanophyceae</taxon>
        <taxon>Nostocales</taxon>
        <taxon>Scytonemataceae</taxon>
        <taxon>Scytonema</taxon>
    </lineage>
</organism>
<dbReference type="Proteomes" id="UP000031532">
    <property type="component" value="Unassembled WGS sequence"/>
</dbReference>
<proteinExistence type="predicted"/>
<evidence type="ECO:0000313" key="3">
    <source>
        <dbReference type="Proteomes" id="UP000031532"/>
    </source>
</evidence>
<gene>
    <name evidence="2" type="ORF">QH73_0007950</name>
</gene>
<dbReference type="AlphaFoldDB" id="A0A9X5E4D7"/>
<evidence type="ECO:0000256" key="1">
    <source>
        <dbReference type="SAM" id="Coils"/>
    </source>
</evidence>
<name>A0A9X5E4D7_9CYAN</name>
<feature type="coiled-coil region" evidence="1">
    <location>
        <begin position="238"/>
        <end position="272"/>
    </location>
</feature>
<dbReference type="RefSeq" id="WP_132866813.1">
    <property type="nucleotide sequence ID" value="NZ_JTJC03000002.1"/>
</dbReference>
<protein>
    <submittedName>
        <fullName evidence="2">Uncharacterized protein</fullName>
    </submittedName>
</protein>
<comment type="caution">
    <text evidence="2">The sequence shown here is derived from an EMBL/GenBank/DDBJ whole genome shotgun (WGS) entry which is preliminary data.</text>
</comment>
<sequence>MFQKEFCPTAPQLSRSPLAPSMTLQIPCPACRHSVYFPSFEECDEDFLESICLRCDYRYALVRTEVASFNSYLESWYRSKYNKQAEYRRVYQLRLYDAGNPNKNNPLQALDFSTLGQEEKISAVAGDKLLLLYLMQGKVLKDLLWLENSSTGESYLLRKPGARAKSLAFNISKLALAITVPLCILNPTTNKLLLAAAAPTAAGIGTYATMRQRLKERDRQELGRLTSEQQLLSQKYEMEQQTLKLQQELNANKKLIRRLKNLQQKMLSAQQELYGRQIEITSKGINKIAQQIKLSEELLDGYYQLIRMISIEYETSRIAQVLPENVSEKIFRQLDELKAIELKKQEMAAQVDPQKLLQEI</sequence>